<dbReference type="GO" id="GO:0005737">
    <property type="term" value="C:cytoplasm"/>
    <property type="evidence" value="ECO:0007669"/>
    <property type="project" value="TreeGrafter"/>
</dbReference>
<dbReference type="Pfam" id="PF03051">
    <property type="entry name" value="Peptidase_C1_2"/>
    <property type="match status" value="2"/>
</dbReference>
<dbReference type="SUPFAM" id="SSF54001">
    <property type="entry name" value="Cysteine proteinases"/>
    <property type="match status" value="1"/>
</dbReference>
<dbReference type="EMBL" id="CABVLZ010000001">
    <property type="protein sequence ID" value="VVU94290.1"/>
    <property type="molecule type" value="Genomic_DNA"/>
</dbReference>
<sequence>MKSVIIILQLDSTLIPESDNYICINASNKEFINNPDFYLMFIDNFRSQKLPENIKNKLLLITDSDKFQAKYVKDAKEVYKILPIDELKNLKQKEHKLNILYHDSVNLIPIQDDFSNLNLFYFLKRQLLYTDCKKIARVLKNRNLQNLMLSNVVENFTSRVLVYLKEKLEKNECFIKITLYNKVSMSVPITFYKKDLYYLNLTNPIVLIPGLVFQINDSKEGIIIECDKIIPSNISLPLLESWGQNRIIGYEKNIYSTSPSYYNIDISIKPLPPIYDQQDTNWCWIIATTNMLNNYLYNKTKKKIQLSTKYIFFWHILEKTNVIFENTIKSNNQMKVFTKNFGDMGIFSYVVNIINKYGIVEELQYPSTISKYNDFFYKLHQKIKECTLLIIKENKEKCVTEIYNFLKEELEEPPNSNNELSKALKDINCFKNVVVNSNSRLSKKENLIKTLRNMDEIENVKYYDKKIKQIRKACIRSLKENQSIFCSLNTNYYFDREHGIADDIIKPELLNIEIEKIKSNHSVLIVGYSQENKWWKVQNSYGEKKGIHGYVYLSDSWFRKYIQSFVILDKYLDIKGKN</sequence>
<organism evidence="5">
    <name type="scientific">seawater metagenome</name>
    <dbReference type="NCBI Taxonomy" id="1561972"/>
    <lineage>
        <taxon>unclassified sequences</taxon>
        <taxon>metagenomes</taxon>
        <taxon>ecological metagenomes</taxon>
    </lineage>
</organism>
<gene>
    <name evidence="5" type="ORF">CPAV1605_10</name>
</gene>
<proteinExistence type="predicted"/>
<dbReference type="InterPro" id="IPR038765">
    <property type="entry name" value="Papain-like_cys_pep_sf"/>
</dbReference>
<keyword evidence="3" id="KW-0788">Thiol protease</keyword>
<dbReference type="PROSITE" id="PS00639">
    <property type="entry name" value="THIOL_PROTEASE_HIS"/>
    <property type="match status" value="1"/>
</dbReference>
<evidence type="ECO:0000259" key="4">
    <source>
        <dbReference type="SMART" id="SM00645"/>
    </source>
</evidence>
<dbReference type="GO" id="GO:0009636">
    <property type="term" value="P:response to toxic substance"/>
    <property type="evidence" value="ECO:0007669"/>
    <property type="project" value="TreeGrafter"/>
</dbReference>
<dbReference type="GO" id="GO:0043418">
    <property type="term" value="P:homocysteine catabolic process"/>
    <property type="evidence" value="ECO:0007669"/>
    <property type="project" value="TreeGrafter"/>
</dbReference>
<evidence type="ECO:0000256" key="3">
    <source>
        <dbReference type="ARBA" id="ARBA00022807"/>
    </source>
</evidence>
<evidence type="ECO:0000313" key="5">
    <source>
        <dbReference type="EMBL" id="VVU94290.1"/>
    </source>
</evidence>
<dbReference type="SMART" id="SM00645">
    <property type="entry name" value="Pept_C1"/>
    <property type="match status" value="1"/>
</dbReference>
<dbReference type="InterPro" id="IPR000668">
    <property type="entry name" value="Peptidase_C1A_C"/>
</dbReference>
<dbReference type="GO" id="GO:0006508">
    <property type="term" value="P:proteolysis"/>
    <property type="evidence" value="ECO:0007669"/>
    <property type="project" value="UniProtKB-KW"/>
</dbReference>
<dbReference type="Gene3D" id="3.90.70.10">
    <property type="entry name" value="Cysteine proteinases"/>
    <property type="match status" value="2"/>
</dbReference>
<feature type="domain" description="Peptidase C1A papain C-terminal" evidence="4">
    <location>
        <begin position="260"/>
        <end position="568"/>
    </location>
</feature>
<dbReference type="PANTHER" id="PTHR10363:SF2">
    <property type="entry name" value="BLEOMYCIN HYDROLASE"/>
    <property type="match status" value="1"/>
</dbReference>
<dbReference type="InterPro" id="IPR025660">
    <property type="entry name" value="Pept_his_AS"/>
</dbReference>
<name>A0A5E8CLN3_9ZZZZ</name>
<reference evidence="5" key="1">
    <citation type="submission" date="2019-09" db="EMBL/GenBank/DDBJ databases">
        <authorList>
            <person name="Needham M D."/>
        </authorList>
    </citation>
    <scope>NUCLEOTIDE SEQUENCE</scope>
</reference>
<dbReference type="InterPro" id="IPR004134">
    <property type="entry name" value="Peptidase_C1B"/>
</dbReference>
<dbReference type="AlphaFoldDB" id="A0A5E8CLN3"/>
<evidence type="ECO:0000256" key="1">
    <source>
        <dbReference type="ARBA" id="ARBA00022670"/>
    </source>
</evidence>
<keyword evidence="2" id="KW-0378">Hydrolase</keyword>
<keyword evidence="1" id="KW-0645">Protease</keyword>
<dbReference type="PANTHER" id="PTHR10363">
    <property type="entry name" value="BLEOMYCIN HYDROLASE"/>
    <property type="match status" value="1"/>
</dbReference>
<protein>
    <submittedName>
        <fullName evidence="5">Peptidase C1-like family</fullName>
    </submittedName>
</protein>
<accession>A0A5E8CLN3</accession>
<dbReference type="GO" id="GO:0070005">
    <property type="term" value="F:cysteine-type aminopeptidase activity"/>
    <property type="evidence" value="ECO:0007669"/>
    <property type="project" value="InterPro"/>
</dbReference>
<evidence type="ECO:0000256" key="2">
    <source>
        <dbReference type="ARBA" id="ARBA00022801"/>
    </source>
</evidence>